<dbReference type="GO" id="GO:0006914">
    <property type="term" value="P:autophagy"/>
    <property type="evidence" value="ECO:0007669"/>
    <property type="project" value="UniProtKB-KW"/>
</dbReference>
<keyword evidence="4" id="KW-1185">Reference proteome</keyword>
<organism evidence="3 4">
    <name type="scientific">Caenorhabditis japonica</name>
    <dbReference type="NCBI Taxonomy" id="281687"/>
    <lineage>
        <taxon>Eukaryota</taxon>
        <taxon>Metazoa</taxon>
        <taxon>Ecdysozoa</taxon>
        <taxon>Nematoda</taxon>
        <taxon>Chromadorea</taxon>
        <taxon>Rhabditida</taxon>
        <taxon>Rhabditina</taxon>
        <taxon>Rhabditomorpha</taxon>
        <taxon>Rhabditoidea</taxon>
        <taxon>Rhabditidae</taxon>
        <taxon>Peloderinae</taxon>
        <taxon>Caenorhabditis</taxon>
    </lineage>
</organism>
<keyword evidence="2" id="KW-0072">Autophagy</keyword>
<dbReference type="GO" id="GO:0019787">
    <property type="term" value="F:ubiquitin-like protein transferase activity"/>
    <property type="evidence" value="ECO:0007669"/>
    <property type="project" value="InterPro"/>
</dbReference>
<sequence length="136" mass="15524">MEYDEKLEKIINETESEYQTGEEDGWVDTHHYDKGKEHNAQAVDLGSTAPSSAPIDDDDEEALDLDDLVESGGLDDEDPNRFVAARETDASGEVEKVRTYDLHICYDKYYQIDMNVENYGCLDPSVIFFLNINFEK</sequence>
<dbReference type="InterPro" id="IPR007135">
    <property type="entry name" value="Atg3/Atg10"/>
</dbReference>
<reference evidence="3" key="2">
    <citation type="submission" date="2022-06" db="UniProtKB">
        <authorList>
            <consortium name="EnsemblMetazoa"/>
        </authorList>
    </citation>
    <scope>IDENTIFICATION</scope>
    <source>
        <strain evidence="3">DF5081</strain>
    </source>
</reference>
<evidence type="ECO:0000313" key="3">
    <source>
        <dbReference type="EnsemblMetazoa" id="CJA40776a.1"/>
    </source>
</evidence>
<keyword evidence="1" id="KW-0833">Ubl conjugation pathway</keyword>
<dbReference type="Pfam" id="PF03987">
    <property type="entry name" value="Autophagy_act_C"/>
    <property type="match status" value="1"/>
</dbReference>
<evidence type="ECO:0000313" key="4">
    <source>
        <dbReference type="Proteomes" id="UP000005237"/>
    </source>
</evidence>
<evidence type="ECO:0000256" key="1">
    <source>
        <dbReference type="ARBA" id="ARBA00022786"/>
    </source>
</evidence>
<evidence type="ECO:0000256" key="2">
    <source>
        <dbReference type="ARBA" id="ARBA00023006"/>
    </source>
</evidence>
<accession>A0A8R1IRU5</accession>
<dbReference type="AlphaFoldDB" id="A0A8R1IRU5"/>
<name>A0A8R1IRU5_CAEJA</name>
<dbReference type="EnsemblMetazoa" id="CJA40776a.1">
    <property type="protein sequence ID" value="CJA40776a.1"/>
    <property type="gene ID" value="WBGene00216624"/>
</dbReference>
<proteinExistence type="predicted"/>
<dbReference type="Proteomes" id="UP000005237">
    <property type="component" value="Unassembled WGS sequence"/>
</dbReference>
<protein>
    <submittedName>
        <fullName evidence="3">Autophagy_act_C domain-containing protein</fullName>
    </submittedName>
</protein>
<reference evidence="4" key="1">
    <citation type="submission" date="2010-08" db="EMBL/GenBank/DDBJ databases">
        <authorList>
            <consortium name="Caenorhabditis japonica Sequencing Consortium"/>
            <person name="Wilson R.K."/>
        </authorList>
    </citation>
    <scope>NUCLEOTIDE SEQUENCE [LARGE SCALE GENOMIC DNA]</scope>
    <source>
        <strain evidence="4">DF5081</strain>
    </source>
</reference>